<dbReference type="HOGENOM" id="CLU_884594_0_0_2"/>
<keyword evidence="2" id="KW-1185">Reference proteome</keyword>
<reference evidence="1 2" key="1">
    <citation type="journal article" date="2010" name="Proc. Natl. Acad. Sci. U.S.A.">
        <title>Nitrosopumilus maritimus genome reveals unique mechanisms for nitrification and autotrophy in globally distributed marine crenarchaea.</title>
        <authorList>
            <person name="Walker C.B."/>
            <person name="de la Torre J.R."/>
            <person name="Klotz M.G."/>
            <person name="Urakawa H."/>
            <person name="Pinel N."/>
            <person name="Arp D.J."/>
            <person name="Brochier-Armanet C."/>
            <person name="Chain P.S."/>
            <person name="Chan P.P."/>
            <person name="Gollabgir A."/>
            <person name="Hemp J."/>
            <person name="Hugler M."/>
            <person name="Karr E.A."/>
            <person name="Konneke M."/>
            <person name="Shin M."/>
            <person name="Lawton T.J."/>
            <person name="Lowe T."/>
            <person name="Martens-Habbena W."/>
            <person name="Sayavedra-Soto L.A."/>
            <person name="Lang D."/>
            <person name="Sievert S.M."/>
            <person name="Rosenzweig A.C."/>
            <person name="Manning G."/>
            <person name="Stahl D.A."/>
        </authorList>
    </citation>
    <scope>NUCLEOTIDE SEQUENCE [LARGE SCALE GENOMIC DNA]</scope>
    <source>
        <strain evidence="1 2">SCM1</strain>
    </source>
</reference>
<dbReference type="EMBL" id="CP000866">
    <property type="protein sequence ID" value="ABX13055.1"/>
    <property type="molecule type" value="Genomic_DNA"/>
</dbReference>
<dbReference type="eggNOG" id="arCOG08191">
    <property type="taxonomic scope" value="Archaea"/>
</dbReference>
<name>A9A5Q0_NITMS</name>
<dbReference type="GeneID" id="5773417"/>
<sequence length="314" mass="35773">MKQEDWIRNKLEILTKIAQKVPDSEIKNEYAEYTALKLISVNYYKTTFLNVVRRNDKAKKYYDGAVYIDLFSGSGLVKLRETGDIIAGSPLCALSHPDMNFDYAVCVEKDKKKSQVLEQRLDKILPKEKFNVIQGDCNAVISNVVNNIKSKFSNPIVFTFVDPEGMEIKMKTLKFLSDSFPAQDFMINVGSQGLLRVKGKLDKGDTSTESTWNEYWGEENAEALLYEISQGQTIEDKYQEKLSEILGKKLGETIPIRGIPGNIEYYILAYSRKTKGDSKYVGSLTTLKSRIEKEDKKSVKRMMDVLSGRNQTLF</sequence>
<accession>A9A5Q0</accession>
<dbReference type="InterPro" id="IPR031009">
    <property type="entry name" value="Tcm_partner"/>
</dbReference>
<evidence type="ECO:0000313" key="2">
    <source>
        <dbReference type="Proteomes" id="UP000000792"/>
    </source>
</evidence>
<proteinExistence type="predicted"/>
<dbReference type="NCBIfam" id="TIGR04474">
    <property type="entry name" value="tcm_partner"/>
    <property type="match status" value="1"/>
</dbReference>
<dbReference type="OrthoDB" id="387409at2157"/>
<dbReference type="STRING" id="436308.Nmar_1159"/>
<dbReference type="RefSeq" id="WP_012215542.1">
    <property type="nucleotide sequence ID" value="NC_010085.1"/>
</dbReference>
<organism evidence="1 2">
    <name type="scientific">Nitrosopumilus maritimus (strain SCM1)</name>
    <dbReference type="NCBI Taxonomy" id="436308"/>
    <lineage>
        <taxon>Archaea</taxon>
        <taxon>Nitrososphaerota</taxon>
        <taxon>Nitrososphaeria</taxon>
        <taxon>Nitrosopumilales</taxon>
        <taxon>Nitrosopumilaceae</taxon>
        <taxon>Nitrosopumilus</taxon>
    </lineage>
</organism>
<dbReference type="EnsemblBacteria" id="ABX13055">
    <property type="protein sequence ID" value="ABX13055"/>
    <property type="gene ID" value="Nmar_1159"/>
</dbReference>
<dbReference type="KEGG" id="nmr:Nmar_1159"/>
<evidence type="ECO:0008006" key="3">
    <source>
        <dbReference type="Google" id="ProtNLM"/>
    </source>
</evidence>
<dbReference type="AlphaFoldDB" id="A9A5Q0"/>
<evidence type="ECO:0000313" key="1">
    <source>
        <dbReference type="EMBL" id="ABX13055.1"/>
    </source>
</evidence>
<protein>
    <recommendedName>
        <fullName evidence="3">Three-Cys-motif partner protein TcmP</fullName>
    </recommendedName>
</protein>
<dbReference type="InParanoid" id="A9A5Q0"/>
<dbReference type="Proteomes" id="UP000000792">
    <property type="component" value="Chromosome"/>
</dbReference>
<gene>
    <name evidence="1" type="ordered locus">Nmar_1159</name>
</gene>